<comment type="caution">
    <text evidence="1">The sequence shown here is derived from an EMBL/GenBank/DDBJ whole genome shotgun (WGS) entry which is preliminary data.</text>
</comment>
<protein>
    <submittedName>
        <fullName evidence="1">REP element-mobilizing transposase RayT</fullName>
    </submittedName>
</protein>
<proteinExistence type="predicted"/>
<sequence length="252" mass="29483">MPRTARKKSCKQIYHVMLRGINKQQIFYEKEDYQFFVSLLERYKEPCGYEIYAYCLMGNHIHLLIREGNEVTTGDIFRHIGSAFVYWYNIKYERVGHLFQDRYKSEPVEDETYLLTVFRYILNNPVKAGLCCKAEEYPYSSAGEYLKGINGITDTSYIKGMYNEKNLKEYIYQKNEDQCMEMDETNRKRVTDEEARQLISKELGGVIPAIGKAKERKGLNSSINRLIRAGISIRQLSRLTGITKKIIENALE</sequence>
<reference evidence="1" key="1">
    <citation type="submission" date="2017-04" db="EMBL/GenBank/DDBJ databases">
        <authorList>
            <person name="Varghese N."/>
            <person name="Submissions S."/>
        </authorList>
    </citation>
    <scope>NUCLEOTIDE SEQUENCE</scope>
    <source>
        <strain evidence="1">WTE2008</strain>
    </source>
</reference>
<accession>A0AC61PNI1</accession>
<evidence type="ECO:0000313" key="2">
    <source>
        <dbReference type="Proteomes" id="UP000192328"/>
    </source>
</evidence>
<keyword evidence="2" id="KW-1185">Reference proteome</keyword>
<name>A0AC61PNI1_9FIRM</name>
<evidence type="ECO:0000313" key="1">
    <source>
        <dbReference type="EMBL" id="SMC77090.1"/>
    </source>
</evidence>
<gene>
    <name evidence="1" type="ORF">SAMN06297397_2428</name>
</gene>
<organism evidence="1 2">
    <name type="scientific">Aristaeella lactis</name>
    <dbReference type="NCBI Taxonomy" id="3046383"/>
    <lineage>
        <taxon>Bacteria</taxon>
        <taxon>Bacillati</taxon>
        <taxon>Bacillota</taxon>
        <taxon>Clostridia</taxon>
        <taxon>Eubacteriales</taxon>
        <taxon>Aristaeellaceae</taxon>
        <taxon>Aristaeella</taxon>
    </lineage>
</organism>
<dbReference type="Proteomes" id="UP000192328">
    <property type="component" value="Unassembled WGS sequence"/>
</dbReference>
<dbReference type="EMBL" id="FWXZ01000005">
    <property type="protein sequence ID" value="SMC77090.1"/>
    <property type="molecule type" value="Genomic_DNA"/>
</dbReference>